<comment type="caution">
    <text evidence="2">The sequence shown here is derived from an EMBL/GenBank/DDBJ whole genome shotgun (WGS) entry which is preliminary data.</text>
</comment>
<protein>
    <submittedName>
        <fullName evidence="2">Uncharacterized protein</fullName>
    </submittedName>
</protein>
<dbReference type="Proteomes" id="UP000664940">
    <property type="component" value="Unassembled WGS sequence"/>
</dbReference>
<evidence type="ECO:0000313" key="3">
    <source>
        <dbReference type="Proteomes" id="UP000664940"/>
    </source>
</evidence>
<gene>
    <name evidence="2" type="ORF">HJG60_012142</name>
</gene>
<organism evidence="2 3">
    <name type="scientific">Phyllostomus discolor</name>
    <name type="common">pale spear-nosed bat</name>
    <dbReference type="NCBI Taxonomy" id="89673"/>
    <lineage>
        <taxon>Eukaryota</taxon>
        <taxon>Metazoa</taxon>
        <taxon>Chordata</taxon>
        <taxon>Craniata</taxon>
        <taxon>Vertebrata</taxon>
        <taxon>Euteleostomi</taxon>
        <taxon>Mammalia</taxon>
        <taxon>Eutheria</taxon>
        <taxon>Laurasiatheria</taxon>
        <taxon>Chiroptera</taxon>
        <taxon>Yangochiroptera</taxon>
        <taxon>Phyllostomidae</taxon>
        <taxon>Phyllostominae</taxon>
        <taxon>Phyllostomus</taxon>
    </lineage>
</organism>
<reference evidence="2 3" key="1">
    <citation type="journal article" date="2020" name="Nature">
        <title>Six reference-quality genomes reveal evolution of bat adaptations.</title>
        <authorList>
            <person name="Jebb D."/>
            <person name="Huang Z."/>
            <person name="Pippel M."/>
            <person name="Hughes G.M."/>
            <person name="Lavrichenko K."/>
            <person name="Devanna P."/>
            <person name="Winkler S."/>
            <person name="Jermiin L.S."/>
            <person name="Skirmuntt E.C."/>
            <person name="Katzourakis A."/>
            <person name="Burkitt-Gray L."/>
            <person name="Ray D.A."/>
            <person name="Sullivan K.A.M."/>
            <person name="Roscito J.G."/>
            <person name="Kirilenko B.M."/>
            <person name="Davalos L.M."/>
            <person name="Corthals A.P."/>
            <person name="Power M.L."/>
            <person name="Jones G."/>
            <person name="Ransome R.D."/>
            <person name="Dechmann D.K.N."/>
            <person name="Locatelli A.G."/>
            <person name="Puechmaille S.J."/>
            <person name="Fedrigo O."/>
            <person name="Jarvis E.D."/>
            <person name="Hiller M."/>
            <person name="Vernes S.C."/>
            <person name="Myers E.W."/>
            <person name="Teeling E.C."/>
        </authorList>
    </citation>
    <scope>NUCLEOTIDE SEQUENCE [LARGE SCALE GENOMIC DNA]</scope>
    <source>
        <strain evidence="2">Bat1K_MPI-CBG_1</strain>
    </source>
</reference>
<accession>A0A833ZJJ0</accession>
<dbReference type="EMBL" id="JABVXQ010000008">
    <property type="protein sequence ID" value="KAF6095175.1"/>
    <property type="molecule type" value="Genomic_DNA"/>
</dbReference>
<evidence type="ECO:0000256" key="1">
    <source>
        <dbReference type="SAM" id="MobiDB-lite"/>
    </source>
</evidence>
<dbReference type="AlphaFoldDB" id="A0A833ZJJ0"/>
<proteinExistence type="predicted"/>
<sequence length="148" mass="16247">MKRQQCSSPFWWILPFQGDFSAACCAMWWPFTHRASARIGVQPATALPTKFLSHRCDTFAVTQQQASERPARSRVPPHTRPPGWTVGSNSSPAGAGWRDHRGPGTTSGSASNSGSHHVCRYWLCWGLEPLQALHEGWGQLLPGSSCSC</sequence>
<feature type="compositionally biased region" description="Low complexity" evidence="1">
    <location>
        <begin position="103"/>
        <end position="114"/>
    </location>
</feature>
<feature type="region of interest" description="Disordered" evidence="1">
    <location>
        <begin position="63"/>
        <end position="114"/>
    </location>
</feature>
<evidence type="ECO:0000313" key="2">
    <source>
        <dbReference type="EMBL" id="KAF6095175.1"/>
    </source>
</evidence>
<name>A0A833ZJJ0_9CHIR</name>